<evidence type="ECO:0000313" key="2">
    <source>
        <dbReference type="Proteomes" id="UP000664360"/>
    </source>
</evidence>
<keyword evidence="2" id="KW-1185">Reference proteome</keyword>
<sequence>MFVAYKTGIFPTEEQKEIINRTIKSTTTQAVEEIRKRKKACQRKSRGERRSYSQKYWKTSLESTKTS</sequence>
<reference evidence="1 2" key="2">
    <citation type="submission" date="2024-03" db="EMBL/GenBank/DDBJ databases">
        <title>The Genome Sequence of Enterococcus sp. DIV1094.</title>
        <authorList>
            <consortium name="The Broad Institute Genomics Platform"/>
            <consortium name="The Broad Institute Microbial Omics Core"/>
            <consortium name="The Broad Institute Genomic Center for Infectious Diseases"/>
            <person name="Earl A."/>
            <person name="Manson A."/>
            <person name="Gilmore M."/>
            <person name="Schwartman J."/>
            <person name="Shea T."/>
            <person name="Abouelleil A."/>
            <person name="Cao P."/>
            <person name="Chapman S."/>
            <person name="Cusick C."/>
            <person name="Young S."/>
            <person name="Neafsey D."/>
            <person name="Nusbaum C."/>
            <person name="Birren B."/>
        </authorList>
    </citation>
    <scope>NUCLEOTIDE SEQUENCE [LARGE SCALE GENOMIC DNA]</scope>
    <source>
        <strain evidence="1 2">DIV1094</strain>
    </source>
</reference>
<gene>
    <name evidence="1" type="ORF">DOK79_002082</name>
</gene>
<dbReference type="Proteomes" id="UP000664360">
    <property type="component" value="Chromosome"/>
</dbReference>
<proteinExistence type="predicted"/>
<reference evidence="1 2" key="1">
    <citation type="submission" date="2021-03" db="EMBL/GenBank/DDBJ databases">
        <authorList>
            <person name="Gilmore M.S."/>
            <person name="Schwartzman J."/>
            <person name="Van Tyne D."/>
            <person name="Martin M."/>
            <person name="Earl A.M."/>
            <person name="Manson A.L."/>
            <person name="Straub T."/>
            <person name="Salamzade R."/>
            <person name="Saavedra J."/>
            <person name="Lebreton F."/>
            <person name="Prichula J."/>
            <person name="Schaufler K."/>
            <person name="Gaca A."/>
            <person name="Sgardioli B."/>
            <person name="Wagenaar J."/>
            <person name="Strong T."/>
        </authorList>
    </citation>
    <scope>NUCLEOTIDE SEQUENCE [LARGE SCALE GENOMIC DNA]</scope>
    <source>
        <strain evidence="1 2">DIV1094</strain>
    </source>
</reference>
<evidence type="ECO:0000313" key="1">
    <source>
        <dbReference type="EMBL" id="WYJ80518.1"/>
    </source>
</evidence>
<accession>A0ABZ2SXR5</accession>
<name>A0ABZ2SXR5_9ENTE</name>
<dbReference type="EMBL" id="CP147250">
    <property type="protein sequence ID" value="WYJ80518.1"/>
    <property type="molecule type" value="Genomic_DNA"/>
</dbReference>
<protein>
    <recommendedName>
        <fullName evidence="3">Transposase putative helix-turn-helix domain-containing protein</fullName>
    </recommendedName>
</protein>
<evidence type="ECO:0008006" key="3">
    <source>
        <dbReference type="Google" id="ProtNLM"/>
    </source>
</evidence>
<organism evidence="1 2">
    <name type="scientific">Candidatus Enterococcus mangumiae</name>
    <dbReference type="NCBI Taxonomy" id="2230878"/>
    <lineage>
        <taxon>Bacteria</taxon>
        <taxon>Bacillati</taxon>
        <taxon>Bacillota</taxon>
        <taxon>Bacilli</taxon>
        <taxon>Lactobacillales</taxon>
        <taxon>Enterococcaceae</taxon>
        <taxon>Enterococcus</taxon>
    </lineage>
</organism>